<protein>
    <submittedName>
        <fullName evidence="2">Uncharacterized protein</fullName>
    </submittedName>
</protein>
<dbReference type="KEGG" id="tbd:Tbd_1567"/>
<keyword evidence="1" id="KW-1133">Transmembrane helix</keyword>
<sequence length="185" mass="20961">MSISPLWSLSISCLALVISFSGFYFQHLKRTRKAFASVLWCERDGDKVVLEASISNRGNRPITVSRIWLLSPCKDNHRVRYECECINQASPLRVQPMSGEFLQLPFPAPDDLRLHGLYPTMEHESVTYELLFYVTDDRGIEHYAQMPAVKLIRNGGGIEGLRNSVRLVPGTRNSQKGHNKAMVAK</sequence>
<dbReference type="Proteomes" id="UP000008291">
    <property type="component" value="Chromosome"/>
</dbReference>
<name>Q3SIK8_THIDA</name>
<feature type="transmembrane region" description="Helical" evidence="1">
    <location>
        <begin position="6"/>
        <end position="25"/>
    </location>
</feature>
<evidence type="ECO:0000313" key="2">
    <source>
        <dbReference type="EMBL" id="AAZ97520.1"/>
    </source>
</evidence>
<accession>Q3SIK8</accession>
<keyword evidence="1" id="KW-0812">Transmembrane</keyword>
<dbReference type="HOGENOM" id="CLU_1460664_0_0_4"/>
<keyword evidence="1" id="KW-0472">Membrane</keyword>
<keyword evidence="3" id="KW-1185">Reference proteome</keyword>
<dbReference type="EMBL" id="CP000116">
    <property type="protein sequence ID" value="AAZ97520.1"/>
    <property type="molecule type" value="Genomic_DNA"/>
</dbReference>
<dbReference type="AlphaFoldDB" id="Q3SIK8"/>
<gene>
    <name evidence="2" type="ordered locus">Tbd_1567</name>
</gene>
<organism evidence="2 3">
    <name type="scientific">Thiobacillus denitrificans (strain ATCC 25259 / T1)</name>
    <dbReference type="NCBI Taxonomy" id="292415"/>
    <lineage>
        <taxon>Bacteria</taxon>
        <taxon>Pseudomonadati</taxon>
        <taxon>Pseudomonadota</taxon>
        <taxon>Betaproteobacteria</taxon>
        <taxon>Nitrosomonadales</taxon>
        <taxon>Thiobacillaceae</taxon>
        <taxon>Thiobacillus</taxon>
    </lineage>
</organism>
<evidence type="ECO:0000313" key="3">
    <source>
        <dbReference type="Proteomes" id="UP000008291"/>
    </source>
</evidence>
<evidence type="ECO:0000256" key="1">
    <source>
        <dbReference type="SAM" id="Phobius"/>
    </source>
</evidence>
<reference evidence="2 3" key="1">
    <citation type="journal article" date="2006" name="J. Bacteriol.">
        <title>The genome sequence of the obligately chemolithoautotrophic, facultatively anaerobic bacterium Thiobacillus denitrificans.</title>
        <authorList>
            <person name="Beller H.R."/>
            <person name="Chain P.S."/>
            <person name="Letain T.E."/>
            <person name="Chakicherla A."/>
            <person name="Larimer F.W."/>
            <person name="Richardson P.M."/>
            <person name="Coleman M.A."/>
            <person name="Wood A.P."/>
            <person name="Kelly D.P."/>
        </authorList>
    </citation>
    <scope>NUCLEOTIDE SEQUENCE [LARGE SCALE GENOMIC DNA]</scope>
    <source>
        <strain evidence="2 3">ATCC 25259</strain>
    </source>
</reference>
<proteinExistence type="predicted"/>